<dbReference type="InterPro" id="IPR011032">
    <property type="entry name" value="GroES-like_sf"/>
</dbReference>
<dbReference type="Gene3D" id="3.40.50.720">
    <property type="entry name" value="NAD(P)-binding Rossmann-like Domain"/>
    <property type="match status" value="1"/>
</dbReference>
<dbReference type="InterPro" id="IPR013149">
    <property type="entry name" value="ADH-like_C"/>
</dbReference>
<dbReference type="PANTHER" id="PTHR43401:SF2">
    <property type="entry name" value="L-THREONINE 3-DEHYDROGENASE"/>
    <property type="match status" value="1"/>
</dbReference>
<gene>
    <name evidence="6" type="ORF">AB2L28_19980</name>
</gene>
<feature type="domain" description="Alcohol dehydrogenase-like N-terminal" evidence="5">
    <location>
        <begin position="43"/>
        <end position="158"/>
    </location>
</feature>
<dbReference type="InterPro" id="IPR036291">
    <property type="entry name" value="NAD(P)-bd_dom_sf"/>
</dbReference>
<dbReference type="Proteomes" id="UP001566476">
    <property type="component" value="Unassembled WGS sequence"/>
</dbReference>
<proteinExistence type="predicted"/>
<dbReference type="Gene3D" id="3.90.180.10">
    <property type="entry name" value="Medium-chain alcohol dehydrogenases, catalytic domain"/>
    <property type="match status" value="1"/>
</dbReference>
<evidence type="ECO:0000313" key="7">
    <source>
        <dbReference type="Proteomes" id="UP001566476"/>
    </source>
</evidence>
<dbReference type="SUPFAM" id="SSF50129">
    <property type="entry name" value="GroES-like"/>
    <property type="match status" value="1"/>
</dbReference>
<comment type="caution">
    <text evidence="6">The sequence shown here is derived from an EMBL/GenBank/DDBJ whole genome shotgun (WGS) entry which is preliminary data.</text>
</comment>
<dbReference type="SUPFAM" id="SSF51735">
    <property type="entry name" value="NAD(P)-binding Rossmann-fold domains"/>
    <property type="match status" value="1"/>
</dbReference>
<evidence type="ECO:0000256" key="1">
    <source>
        <dbReference type="ARBA" id="ARBA00001947"/>
    </source>
</evidence>
<evidence type="ECO:0000256" key="3">
    <source>
        <dbReference type="SAM" id="MobiDB-lite"/>
    </source>
</evidence>
<accession>A0ABV4I757</accession>
<comment type="cofactor">
    <cofactor evidence="1">
        <name>Zn(2+)</name>
        <dbReference type="ChEBI" id="CHEBI:29105"/>
    </cofactor>
</comment>
<evidence type="ECO:0000256" key="2">
    <source>
        <dbReference type="ARBA" id="ARBA00023002"/>
    </source>
</evidence>
<evidence type="ECO:0000313" key="6">
    <source>
        <dbReference type="EMBL" id="MEZ0494523.1"/>
    </source>
</evidence>
<feature type="region of interest" description="Disordered" evidence="3">
    <location>
        <begin position="1"/>
        <end position="22"/>
    </location>
</feature>
<reference evidence="6 7" key="1">
    <citation type="submission" date="2024-07" db="EMBL/GenBank/DDBJ databases">
        <authorList>
            <person name="Thanompreechachai J."/>
            <person name="Duangmal K."/>
        </authorList>
    </citation>
    <scope>NUCLEOTIDE SEQUENCE [LARGE SCALE GENOMIC DNA]</scope>
    <source>
        <strain evidence="6 7">TBRC 1896</strain>
    </source>
</reference>
<feature type="domain" description="Alcohol dehydrogenase-like C-terminal" evidence="4">
    <location>
        <begin position="237"/>
        <end position="309"/>
    </location>
</feature>
<evidence type="ECO:0000259" key="4">
    <source>
        <dbReference type="Pfam" id="PF00107"/>
    </source>
</evidence>
<organism evidence="6 7">
    <name type="scientific">Kineococcus mangrovi</name>
    <dbReference type="NCBI Taxonomy" id="1660183"/>
    <lineage>
        <taxon>Bacteria</taxon>
        <taxon>Bacillati</taxon>
        <taxon>Actinomycetota</taxon>
        <taxon>Actinomycetes</taxon>
        <taxon>Kineosporiales</taxon>
        <taxon>Kineosporiaceae</taxon>
        <taxon>Kineococcus</taxon>
    </lineage>
</organism>
<sequence length="356" mass="36487">MTSNALTGDSGPAGDGPERGERALVLDGPGHCEIAVRPRSRAGPGELLLAPLAVGLCATDVELLEGTMVYLRTGKSRLPLVPGHEWVARVLDAPADTRGPSPGDVVVGECSIGCARCAACASGAYHQCARRRETGVVGLDGALAETMVFPARSAHAVPAGTSVEDAVFAEPTAVALRAVLRSSCRPGGSALVVGGGTVGWLVSAILMDLVHADVAALEPDADRMDRLRRLGVRGSSDGERFDVVVEASGNPAGLTSGLARLAPRGRCVVIGLSGGEPTPVDVDRLVVDDQVLLGSLGSPGVWPQALGLLGRGRVRPSALITHRFPLGRAPEALQLLRARAPGLGKVVVAPQEPDQG</sequence>
<dbReference type="Pfam" id="PF00107">
    <property type="entry name" value="ADH_zinc_N"/>
    <property type="match status" value="1"/>
</dbReference>
<keyword evidence="7" id="KW-1185">Reference proteome</keyword>
<dbReference type="InterPro" id="IPR050129">
    <property type="entry name" value="Zn_alcohol_dh"/>
</dbReference>
<dbReference type="EMBL" id="JBGGTQ010000012">
    <property type="protein sequence ID" value="MEZ0494523.1"/>
    <property type="molecule type" value="Genomic_DNA"/>
</dbReference>
<evidence type="ECO:0000259" key="5">
    <source>
        <dbReference type="Pfam" id="PF08240"/>
    </source>
</evidence>
<dbReference type="PANTHER" id="PTHR43401">
    <property type="entry name" value="L-THREONINE 3-DEHYDROGENASE"/>
    <property type="match status" value="1"/>
</dbReference>
<name>A0ABV4I757_9ACTN</name>
<dbReference type="RefSeq" id="WP_370720755.1">
    <property type="nucleotide sequence ID" value="NZ_JBGGTQ010000012.1"/>
</dbReference>
<protein>
    <submittedName>
        <fullName evidence="6">Zinc-binding dehydrogenase</fullName>
    </submittedName>
</protein>
<dbReference type="Pfam" id="PF08240">
    <property type="entry name" value="ADH_N"/>
    <property type="match status" value="1"/>
</dbReference>
<dbReference type="InterPro" id="IPR013154">
    <property type="entry name" value="ADH-like_N"/>
</dbReference>
<keyword evidence="2" id="KW-0560">Oxidoreductase</keyword>